<comment type="caution">
    <text evidence="3">The sequence shown here is derived from an EMBL/GenBank/DDBJ whole genome shotgun (WGS) entry which is preliminary data.</text>
</comment>
<dbReference type="SUPFAM" id="SSF51197">
    <property type="entry name" value="Clavaminate synthase-like"/>
    <property type="match status" value="1"/>
</dbReference>
<evidence type="ECO:0000259" key="2">
    <source>
        <dbReference type="PROSITE" id="PS51184"/>
    </source>
</evidence>
<proteinExistence type="inferred from homology"/>
<evidence type="ECO:0000256" key="1">
    <source>
        <dbReference type="ARBA" id="ARBA00006801"/>
    </source>
</evidence>
<evidence type="ECO:0000313" key="4">
    <source>
        <dbReference type="Proteomes" id="UP000827721"/>
    </source>
</evidence>
<feature type="domain" description="JmjC" evidence="2">
    <location>
        <begin position="127"/>
        <end position="333"/>
    </location>
</feature>
<accession>A0ABQ8HA40</accession>
<dbReference type="EMBL" id="JAFEMO010000012">
    <property type="protein sequence ID" value="KAH7553352.1"/>
    <property type="molecule type" value="Genomic_DNA"/>
</dbReference>
<dbReference type="PANTHER" id="PTHR12461:SF99">
    <property type="entry name" value="BIFUNCTIONAL PEPTIDASE AND (3S)-LYSYL HYDROXYLASE JMJD7"/>
    <property type="match status" value="1"/>
</dbReference>
<dbReference type="Pfam" id="PF13621">
    <property type="entry name" value="Cupin_8"/>
    <property type="match status" value="1"/>
</dbReference>
<dbReference type="Proteomes" id="UP000827721">
    <property type="component" value="Unassembled WGS sequence"/>
</dbReference>
<sequence length="570" mass="65218">MTEVETLWEEVRELSLGNNTRIERLDSPPTPLQFLRDFVSQNKPCIINNANLHWPALSLWPQLSYLSKILSSSPVSLHLTPNGLADSVVEHPSLDLLCFASAHVERLPFDQALQRVLSNSSDSNVVAYLQQQNDCFRSEYSVLGCDCDEHIPWATEALGCYPEAVNLWIGNHFAETSFHKDHYENIYAVVSGQKHFLMLPPTDVHRMYIRQYPAAHYSYSQVGLFIFLALHSNILIIEFTLELEKPERYVPWCSVNPYPSPETRESEMAKFPLFFNGPKPFECTVNAGEILYLPSMWFHHVRQSPDENGLTVAINYWYDMQFDIKYAYFNFLQSIHYKSPRDPTLSEIECKDLGSDASVHNLGDDVRNSLQLSSFSRLGLLGMQIMTRHSDLNKSFKLAVRSLLTTSSKQEFQNAFPNFSTSELDSLHRLFIQVITSLHENIEDEFESLYLDTQVGAALDTVEQLVEEQGLDPLFSKKTNIMDVKCDLSTAKTNEIQYLMGMLERVNLLVTILSFPNMLDWAVVEEQKRLMQARIELLKKGKQDVSGMMDVVEKLRSGILDYGTRNNGLL</sequence>
<protein>
    <recommendedName>
        <fullName evidence="2">JmjC domain-containing protein</fullName>
    </recommendedName>
</protein>
<organism evidence="3 4">
    <name type="scientific">Xanthoceras sorbifolium</name>
    <dbReference type="NCBI Taxonomy" id="99658"/>
    <lineage>
        <taxon>Eukaryota</taxon>
        <taxon>Viridiplantae</taxon>
        <taxon>Streptophyta</taxon>
        <taxon>Embryophyta</taxon>
        <taxon>Tracheophyta</taxon>
        <taxon>Spermatophyta</taxon>
        <taxon>Magnoliopsida</taxon>
        <taxon>eudicotyledons</taxon>
        <taxon>Gunneridae</taxon>
        <taxon>Pentapetalae</taxon>
        <taxon>rosids</taxon>
        <taxon>malvids</taxon>
        <taxon>Sapindales</taxon>
        <taxon>Sapindaceae</taxon>
        <taxon>Xanthoceroideae</taxon>
        <taxon>Xanthoceras</taxon>
    </lineage>
</organism>
<gene>
    <name evidence="3" type="ORF">JRO89_XS12G0001300</name>
</gene>
<dbReference type="InterPro" id="IPR041667">
    <property type="entry name" value="Cupin_8"/>
</dbReference>
<reference evidence="3 4" key="1">
    <citation type="submission" date="2021-02" db="EMBL/GenBank/DDBJ databases">
        <title>Plant Genome Project.</title>
        <authorList>
            <person name="Zhang R.-G."/>
        </authorList>
    </citation>
    <scope>NUCLEOTIDE SEQUENCE [LARGE SCALE GENOMIC DNA]</scope>
    <source>
        <tissue evidence="3">Leaves</tissue>
    </source>
</reference>
<dbReference type="PANTHER" id="PTHR12461">
    <property type="entry name" value="HYPOXIA-INDUCIBLE FACTOR 1 ALPHA INHIBITOR-RELATED"/>
    <property type="match status" value="1"/>
</dbReference>
<comment type="similarity">
    <text evidence="1">Belongs to the JARID1 histone demethylase family.</text>
</comment>
<name>A0ABQ8HA40_9ROSI</name>
<dbReference type="InterPro" id="IPR003347">
    <property type="entry name" value="JmjC_dom"/>
</dbReference>
<dbReference type="Gene3D" id="2.60.120.10">
    <property type="entry name" value="Jelly Rolls"/>
    <property type="match status" value="1"/>
</dbReference>
<keyword evidence="4" id="KW-1185">Reference proteome</keyword>
<dbReference type="PROSITE" id="PS51184">
    <property type="entry name" value="JMJC"/>
    <property type="match status" value="1"/>
</dbReference>
<dbReference type="SMART" id="SM00558">
    <property type="entry name" value="JmjC"/>
    <property type="match status" value="1"/>
</dbReference>
<evidence type="ECO:0000313" key="3">
    <source>
        <dbReference type="EMBL" id="KAH7553352.1"/>
    </source>
</evidence>
<dbReference type="InterPro" id="IPR014710">
    <property type="entry name" value="RmlC-like_jellyroll"/>
</dbReference>